<keyword evidence="1" id="KW-1133">Transmembrane helix</keyword>
<keyword evidence="1" id="KW-0472">Membrane</keyword>
<name>A0A0E9U454_ANGAN</name>
<evidence type="ECO:0000256" key="1">
    <source>
        <dbReference type="SAM" id="Phobius"/>
    </source>
</evidence>
<sequence>MFIGLRWIKLFLNKVSLNLCSVMNLLSLCCLVPARIICL</sequence>
<dbReference type="AlphaFoldDB" id="A0A0E9U454"/>
<organism evidence="2">
    <name type="scientific">Anguilla anguilla</name>
    <name type="common">European freshwater eel</name>
    <name type="synonym">Muraena anguilla</name>
    <dbReference type="NCBI Taxonomy" id="7936"/>
    <lineage>
        <taxon>Eukaryota</taxon>
        <taxon>Metazoa</taxon>
        <taxon>Chordata</taxon>
        <taxon>Craniata</taxon>
        <taxon>Vertebrata</taxon>
        <taxon>Euteleostomi</taxon>
        <taxon>Actinopterygii</taxon>
        <taxon>Neopterygii</taxon>
        <taxon>Teleostei</taxon>
        <taxon>Anguilliformes</taxon>
        <taxon>Anguillidae</taxon>
        <taxon>Anguilla</taxon>
    </lineage>
</organism>
<evidence type="ECO:0000313" key="2">
    <source>
        <dbReference type="EMBL" id="JAH60596.1"/>
    </source>
</evidence>
<reference evidence="2" key="1">
    <citation type="submission" date="2014-11" db="EMBL/GenBank/DDBJ databases">
        <authorList>
            <person name="Amaro Gonzalez C."/>
        </authorList>
    </citation>
    <scope>NUCLEOTIDE SEQUENCE</scope>
</reference>
<proteinExistence type="predicted"/>
<reference evidence="2" key="2">
    <citation type="journal article" date="2015" name="Fish Shellfish Immunol.">
        <title>Early steps in the European eel (Anguilla anguilla)-Vibrio vulnificus interaction in the gills: Role of the RtxA13 toxin.</title>
        <authorList>
            <person name="Callol A."/>
            <person name="Pajuelo D."/>
            <person name="Ebbesson L."/>
            <person name="Teles M."/>
            <person name="MacKenzie S."/>
            <person name="Amaro C."/>
        </authorList>
    </citation>
    <scope>NUCLEOTIDE SEQUENCE</scope>
</reference>
<accession>A0A0E9U454</accession>
<feature type="transmembrane region" description="Helical" evidence="1">
    <location>
        <begin position="15"/>
        <end position="38"/>
    </location>
</feature>
<dbReference type="EMBL" id="GBXM01045848">
    <property type="protein sequence ID" value="JAH62729.1"/>
    <property type="molecule type" value="Transcribed_RNA"/>
</dbReference>
<keyword evidence="1" id="KW-0812">Transmembrane</keyword>
<dbReference type="EMBL" id="GBXM01047981">
    <property type="protein sequence ID" value="JAH60596.1"/>
    <property type="molecule type" value="Transcribed_RNA"/>
</dbReference>
<protein>
    <submittedName>
        <fullName evidence="2">Uncharacterized protein</fullName>
    </submittedName>
</protein>